<dbReference type="PANTHER" id="PTHR45184:SF2">
    <property type="entry name" value="CHROMOSOME UNDETERMINED SCAFFOLD_102, WHOLE GENOME SHOTGUN SEQUENCE"/>
    <property type="match status" value="1"/>
</dbReference>
<keyword evidence="5" id="KW-1185">Reference proteome</keyword>
<evidence type="ECO:0000313" key="5">
    <source>
        <dbReference type="Proteomes" id="UP000009168"/>
    </source>
</evidence>
<sequence>MNKQTLIILGLLISTAFCLFENDNLVKPITTLEQIEQVRNGGVDRLSVVIYWHEDSTQTPTIEKPIYDLAQQYEGFFSIYQVDCEFFSEEEIKYCGHENTVRDLPVVEIFAPPSSKTNPITKKPNEVKVLKYGGSIDAKSISTFAIPHMPSYVIRRPSLSQLSKNILSQVEHKKVFLFTNKEETPALFKALSAIYRYRLKFVEINQSQTDIIKQFNISNFPTLLVAFINDDGQVQGVAYQDQFKISKIQSFLDKYALKEKVVVDFDIEGRHEAGDSSKQQFQSAFNDEDEETKEIKDNSVEELKQNKYDKTLLQIEGIVVLHVYTEKEKQHAEFLPLKEKLAEASKYFEFLADTPEKVAFAESTLGIKSFPSIKVYPFQVEKKANSKYVYGHNISSKTIIEEIDEITDDESTGVSDDKTFQMLMSSALQEGKIVQILFHAKPRIPLGFRLASKGTEYKKKFRFLNYRNAPQQLLQQTGIHKVPAVSVVFRNVPEEEKDTPIKPEQVQGTQYTGKLTYKDYSQFLNIFITKPGETKTKKKITEIVTQQDLENVCMKKSRICFIALLNGEPELRKFSNEDDDDQKSKTKLQQQLQIYDQVKDKIGDRPVTFGWIDAVCHSEILAALEIYEDNLPNYILYNGSQKHFSALIGRFDVENLENFTLRGIQGKTRIQTLPQELKLTDHDCQVQHDKIKKQREEYERQQQSNNDLEDEIAREILEEERLKKEKIEAELKSERSSSKKRKSKGKKKQDL</sequence>
<evidence type="ECO:0000256" key="1">
    <source>
        <dbReference type="SAM" id="MobiDB-lite"/>
    </source>
</evidence>
<evidence type="ECO:0000313" key="4">
    <source>
        <dbReference type="EMBL" id="EAS02957.1"/>
    </source>
</evidence>
<dbReference type="KEGG" id="tet:TTHERM_00494090"/>
<feature type="chain" id="PRO_5003712195" description="PDIA6-like C-terminal thioredoxin-like domain-containing protein" evidence="2">
    <location>
        <begin position="19"/>
        <end position="751"/>
    </location>
</feature>
<organism evidence="4 5">
    <name type="scientific">Tetrahymena thermophila (strain SB210)</name>
    <dbReference type="NCBI Taxonomy" id="312017"/>
    <lineage>
        <taxon>Eukaryota</taxon>
        <taxon>Sar</taxon>
        <taxon>Alveolata</taxon>
        <taxon>Ciliophora</taxon>
        <taxon>Intramacronucleata</taxon>
        <taxon>Oligohymenophorea</taxon>
        <taxon>Hymenostomatida</taxon>
        <taxon>Tetrahymenina</taxon>
        <taxon>Tetrahymenidae</taxon>
        <taxon>Tetrahymena</taxon>
    </lineage>
</organism>
<dbReference type="Proteomes" id="UP000009168">
    <property type="component" value="Unassembled WGS sequence"/>
</dbReference>
<feature type="region of interest" description="Disordered" evidence="1">
    <location>
        <begin position="274"/>
        <end position="297"/>
    </location>
</feature>
<dbReference type="InterPro" id="IPR057305">
    <property type="entry name" value="Thioredox_PDIA6_C"/>
</dbReference>
<feature type="compositionally biased region" description="Polar residues" evidence="1">
    <location>
        <begin position="276"/>
        <end position="285"/>
    </location>
</feature>
<dbReference type="InterPro" id="IPR036249">
    <property type="entry name" value="Thioredoxin-like_sf"/>
</dbReference>
<dbReference type="PANTHER" id="PTHR45184">
    <property type="entry name" value="DNAJ PROTEIN ERDJ3A"/>
    <property type="match status" value="1"/>
</dbReference>
<dbReference type="HOGENOM" id="CLU_380566_0_0_1"/>
<name>I7M9W7_TETTS</name>
<dbReference type="eggNOG" id="KOG0191">
    <property type="taxonomic scope" value="Eukaryota"/>
</dbReference>
<dbReference type="EMBL" id="GG662512">
    <property type="protein sequence ID" value="EAS02957.1"/>
    <property type="molecule type" value="Genomic_DNA"/>
</dbReference>
<evidence type="ECO:0000259" key="3">
    <source>
        <dbReference type="Pfam" id="PF24541"/>
    </source>
</evidence>
<dbReference type="Gene3D" id="3.40.30.10">
    <property type="entry name" value="Glutaredoxin"/>
    <property type="match status" value="1"/>
</dbReference>
<protein>
    <recommendedName>
        <fullName evidence="3">PDIA6-like C-terminal thioredoxin-like domain-containing protein</fullName>
    </recommendedName>
</protein>
<dbReference type="RefSeq" id="XP_001023202.1">
    <property type="nucleotide sequence ID" value="XM_001023202.1"/>
</dbReference>
<dbReference type="Pfam" id="PF24541">
    <property type="entry name" value="Thioredox_PDIA6_C"/>
    <property type="match status" value="1"/>
</dbReference>
<feature type="compositionally biased region" description="Basic residues" evidence="1">
    <location>
        <begin position="738"/>
        <end position="751"/>
    </location>
</feature>
<reference evidence="5" key="1">
    <citation type="journal article" date="2006" name="PLoS Biol.">
        <title>Macronuclear genome sequence of the ciliate Tetrahymena thermophila, a model eukaryote.</title>
        <authorList>
            <person name="Eisen J.A."/>
            <person name="Coyne R.S."/>
            <person name="Wu M."/>
            <person name="Wu D."/>
            <person name="Thiagarajan M."/>
            <person name="Wortman J.R."/>
            <person name="Badger J.H."/>
            <person name="Ren Q."/>
            <person name="Amedeo P."/>
            <person name="Jones K.M."/>
            <person name="Tallon L.J."/>
            <person name="Delcher A.L."/>
            <person name="Salzberg S.L."/>
            <person name="Silva J.C."/>
            <person name="Haas B.J."/>
            <person name="Majoros W.H."/>
            <person name="Farzad M."/>
            <person name="Carlton J.M."/>
            <person name="Smith R.K. Jr."/>
            <person name="Garg J."/>
            <person name="Pearlman R.E."/>
            <person name="Karrer K.M."/>
            <person name="Sun L."/>
            <person name="Manning G."/>
            <person name="Elde N.C."/>
            <person name="Turkewitz A.P."/>
            <person name="Asai D.J."/>
            <person name="Wilkes D.E."/>
            <person name="Wang Y."/>
            <person name="Cai H."/>
            <person name="Collins K."/>
            <person name="Stewart B.A."/>
            <person name="Lee S.R."/>
            <person name="Wilamowska K."/>
            <person name="Weinberg Z."/>
            <person name="Ruzzo W.L."/>
            <person name="Wloga D."/>
            <person name="Gaertig J."/>
            <person name="Frankel J."/>
            <person name="Tsao C.-C."/>
            <person name="Gorovsky M.A."/>
            <person name="Keeling P.J."/>
            <person name="Waller R.F."/>
            <person name="Patron N.J."/>
            <person name="Cherry J.M."/>
            <person name="Stover N.A."/>
            <person name="Krieger C.J."/>
            <person name="del Toro C."/>
            <person name="Ryder H.F."/>
            <person name="Williamson S.C."/>
            <person name="Barbeau R.A."/>
            <person name="Hamilton E.P."/>
            <person name="Orias E."/>
        </authorList>
    </citation>
    <scope>NUCLEOTIDE SEQUENCE [LARGE SCALE GENOMIC DNA]</scope>
    <source>
        <strain evidence="5">SB210</strain>
    </source>
</reference>
<dbReference type="OMA" id="KICAIGF"/>
<proteinExistence type="predicted"/>
<dbReference type="AlphaFoldDB" id="I7M9W7"/>
<dbReference type="GeneID" id="7831714"/>
<feature type="domain" description="PDIA6-like C-terminal thioredoxin-like" evidence="3">
    <location>
        <begin position="531"/>
        <end position="659"/>
    </location>
</feature>
<dbReference type="InParanoid" id="I7M9W7"/>
<dbReference type="InterPro" id="IPR052842">
    <property type="entry name" value="ER_Co-chaperone"/>
</dbReference>
<keyword evidence="2" id="KW-0732">Signal</keyword>
<evidence type="ECO:0000256" key="2">
    <source>
        <dbReference type="SAM" id="SignalP"/>
    </source>
</evidence>
<accession>I7M9W7</accession>
<feature type="compositionally biased region" description="Basic and acidic residues" evidence="1">
    <location>
        <begin position="727"/>
        <end position="737"/>
    </location>
</feature>
<dbReference type="SUPFAM" id="SSF52833">
    <property type="entry name" value="Thioredoxin-like"/>
    <property type="match status" value="3"/>
</dbReference>
<gene>
    <name evidence="4" type="ORF">TTHERM_00494090</name>
</gene>
<dbReference type="STRING" id="312017.I7M9W7"/>
<feature type="signal peptide" evidence="2">
    <location>
        <begin position="1"/>
        <end position="18"/>
    </location>
</feature>
<feature type="region of interest" description="Disordered" evidence="1">
    <location>
        <begin position="727"/>
        <end position="751"/>
    </location>
</feature>
<dbReference type="OrthoDB" id="298672at2759"/>